<evidence type="ECO:0000313" key="15">
    <source>
        <dbReference type="EMBL" id="GHA91786.1"/>
    </source>
</evidence>
<evidence type="ECO:0000256" key="1">
    <source>
        <dbReference type="ARBA" id="ARBA00004496"/>
    </source>
</evidence>
<reference evidence="15" key="1">
    <citation type="journal article" date="2014" name="Int. J. Syst. Evol. Microbiol.">
        <title>Complete genome sequence of Corynebacterium casei LMG S-19264T (=DSM 44701T), isolated from a smear-ripened cheese.</title>
        <authorList>
            <consortium name="US DOE Joint Genome Institute (JGI-PGF)"/>
            <person name="Walter F."/>
            <person name="Albersmeier A."/>
            <person name="Kalinowski J."/>
            <person name="Ruckert C."/>
        </authorList>
    </citation>
    <scope>NUCLEOTIDE SEQUENCE</scope>
    <source>
        <strain evidence="15">KCTC 32513</strain>
    </source>
</reference>
<dbReference type="InterPro" id="IPR029028">
    <property type="entry name" value="Alpha/beta_knot_MTases"/>
</dbReference>
<dbReference type="NCBIfam" id="NF008696">
    <property type="entry name" value="PRK11713.3-5"/>
    <property type="match status" value="1"/>
</dbReference>
<dbReference type="InterPro" id="IPR015947">
    <property type="entry name" value="PUA-like_sf"/>
</dbReference>
<evidence type="ECO:0000256" key="2">
    <source>
        <dbReference type="ARBA" id="ARBA00005528"/>
    </source>
</evidence>
<evidence type="ECO:0000256" key="11">
    <source>
        <dbReference type="ARBA" id="ARBA00047944"/>
    </source>
</evidence>
<comment type="caution">
    <text evidence="15">The sequence shown here is derived from an EMBL/GenBank/DDBJ whole genome shotgun (WGS) entry which is preliminary data.</text>
</comment>
<feature type="domain" description="Ribosomal RNA small subunit methyltransferase E PUA-like" evidence="14">
    <location>
        <begin position="22"/>
        <end position="66"/>
    </location>
</feature>
<protein>
    <recommendedName>
        <fullName evidence="4 12">Ribosomal RNA small subunit methyltransferase E</fullName>
        <ecNumber evidence="3 12">2.1.1.193</ecNumber>
    </recommendedName>
</protein>
<dbReference type="SUPFAM" id="SSF88697">
    <property type="entry name" value="PUA domain-like"/>
    <property type="match status" value="1"/>
</dbReference>
<keyword evidence="16" id="KW-1185">Reference proteome</keyword>
<keyword evidence="5 12" id="KW-0963">Cytoplasm</keyword>
<evidence type="ECO:0000259" key="13">
    <source>
        <dbReference type="Pfam" id="PF04452"/>
    </source>
</evidence>
<dbReference type="SUPFAM" id="SSF75217">
    <property type="entry name" value="alpha/beta knot"/>
    <property type="match status" value="1"/>
</dbReference>
<gene>
    <name evidence="15" type="ORF">GCM10009069_13750</name>
</gene>
<keyword evidence="8 12" id="KW-0808">Transferase</keyword>
<dbReference type="RefSeq" id="WP_189496772.1">
    <property type="nucleotide sequence ID" value="NZ_BMZH01000004.1"/>
</dbReference>
<evidence type="ECO:0000256" key="9">
    <source>
        <dbReference type="ARBA" id="ARBA00022691"/>
    </source>
</evidence>
<dbReference type="Gene3D" id="3.40.1280.10">
    <property type="match status" value="1"/>
</dbReference>
<dbReference type="PANTHER" id="PTHR30027:SF3">
    <property type="entry name" value="16S RRNA (URACIL(1498)-N(3))-METHYLTRANSFERASE"/>
    <property type="match status" value="1"/>
</dbReference>
<name>A0A8J3CRS8_9PROT</name>
<evidence type="ECO:0000313" key="16">
    <source>
        <dbReference type="Proteomes" id="UP000634004"/>
    </source>
</evidence>
<evidence type="ECO:0000256" key="5">
    <source>
        <dbReference type="ARBA" id="ARBA00022490"/>
    </source>
</evidence>
<dbReference type="GO" id="GO:0070042">
    <property type="term" value="F:rRNA (uridine-N3-)-methyltransferase activity"/>
    <property type="evidence" value="ECO:0007669"/>
    <property type="project" value="TreeGrafter"/>
</dbReference>
<dbReference type="EC" id="2.1.1.193" evidence="3 12"/>
<dbReference type="PANTHER" id="PTHR30027">
    <property type="entry name" value="RIBOSOMAL RNA SMALL SUBUNIT METHYLTRANSFERASE E"/>
    <property type="match status" value="1"/>
</dbReference>
<dbReference type="NCBIfam" id="TIGR00046">
    <property type="entry name" value="RsmE family RNA methyltransferase"/>
    <property type="match status" value="1"/>
</dbReference>
<keyword evidence="6 12" id="KW-0698">rRNA processing</keyword>
<dbReference type="Pfam" id="PF20260">
    <property type="entry name" value="PUA_4"/>
    <property type="match status" value="1"/>
</dbReference>
<evidence type="ECO:0000256" key="4">
    <source>
        <dbReference type="ARBA" id="ARBA00013673"/>
    </source>
</evidence>
<dbReference type="Gene3D" id="2.40.240.20">
    <property type="entry name" value="Hypothetical PUA domain-like, domain 1"/>
    <property type="match status" value="1"/>
</dbReference>
<dbReference type="GO" id="GO:0070475">
    <property type="term" value="P:rRNA base methylation"/>
    <property type="evidence" value="ECO:0007669"/>
    <property type="project" value="TreeGrafter"/>
</dbReference>
<dbReference type="InterPro" id="IPR046886">
    <property type="entry name" value="RsmE_MTase_dom"/>
</dbReference>
<evidence type="ECO:0000256" key="10">
    <source>
        <dbReference type="ARBA" id="ARBA00025699"/>
    </source>
</evidence>
<dbReference type="InterPro" id="IPR006700">
    <property type="entry name" value="RsmE"/>
</dbReference>
<sequence>MRADYTLPRLYLDHTLCGEIDLSREQAHYFGTVLRKRVGDRVRLFNGRDGEWAAEIVTTDRKSMRLSVGEQLREPCPVPDIRLLFAPLRKHRTSTVLEKATELGVRTIQPVITARTQFSKFNIERANAQITEAAEQTERLDLPDLYAPVTLYSALADNRHLLFADEAGCVPMVLPTLEGLSLPLDVLIGPEGGFMEDERDMIRARDDVYPVTLGPRILRADTAAISLLTLVQAKLGDWQHI</sequence>
<dbReference type="AlphaFoldDB" id="A0A8J3CRS8"/>
<dbReference type="InterPro" id="IPR029026">
    <property type="entry name" value="tRNA_m1G_MTases_N"/>
</dbReference>
<organism evidence="15 16">
    <name type="scientific">Algimonas arctica</name>
    <dbReference type="NCBI Taxonomy" id="1479486"/>
    <lineage>
        <taxon>Bacteria</taxon>
        <taxon>Pseudomonadati</taxon>
        <taxon>Pseudomonadota</taxon>
        <taxon>Alphaproteobacteria</taxon>
        <taxon>Maricaulales</taxon>
        <taxon>Robiginitomaculaceae</taxon>
        <taxon>Algimonas</taxon>
    </lineage>
</organism>
<dbReference type="CDD" id="cd18084">
    <property type="entry name" value="RsmE-like"/>
    <property type="match status" value="1"/>
</dbReference>
<feature type="domain" description="Ribosomal RNA small subunit methyltransferase E methyltransferase" evidence="13">
    <location>
        <begin position="77"/>
        <end position="232"/>
    </location>
</feature>
<dbReference type="Proteomes" id="UP000634004">
    <property type="component" value="Unassembled WGS sequence"/>
</dbReference>
<dbReference type="InterPro" id="IPR046887">
    <property type="entry name" value="RsmE_PUA-like"/>
</dbReference>
<evidence type="ECO:0000256" key="3">
    <source>
        <dbReference type="ARBA" id="ARBA00012328"/>
    </source>
</evidence>
<comment type="function">
    <text evidence="10 12">Specifically methylates the N3 position of the uracil ring of uridine 1498 (m3U1498) in 16S rRNA. Acts on the fully assembled 30S ribosomal subunit.</text>
</comment>
<evidence type="ECO:0000256" key="7">
    <source>
        <dbReference type="ARBA" id="ARBA00022603"/>
    </source>
</evidence>
<dbReference type="PIRSF" id="PIRSF015601">
    <property type="entry name" value="MTase_slr0722"/>
    <property type="match status" value="1"/>
</dbReference>
<evidence type="ECO:0000256" key="12">
    <source>
        <dbReference type="PIRNR" id="PIRNR015601"/>
    </source>
</evidence>
<comment type="subcellular location">
    <subcellularLocation>
        <location evidence="1 12">Cytoplasm</location>
    </subcellularLocation>
</comment>
<accession>A0A8J3CRS8</accession>
<dbReference type="EMBL" id="BMZH01000004">
    <property type="protein sequence ID" value="GHA91786.1"/>
    <property type="molecule type" value="Genomic_DNA"/>
</dbReference>
<keyword evidence="7 12" id="KW-0489">Methyltransferase</keyword>
<comment type="similarity">
    <text evidence="2 12">Belongs to the RNA methyltransferase RsmE family.</text>
</comment>
<proteinExistence type="inferred from homology"/>
<comment type="catalytic activity">
    <reaction evidence="11 12">
        <text>uridine(1498) in 16S rRNA + S-adenosyl-L-methionine = N(3)-methyluridine(1498) in 16S rRNA + S-adenosyl-L-homocysteine + H(+)</text>
        <dbReference type="Rhea" id="RHEA:42920"/>
        <dbReference type="Rhea" id="RHEA-COMP:10283"/>
        <dbReference type="Rhea" id="RHEA-COMP:10284"/>
        <dbReference type="ChEBI" id="CHEBI:15378"/>
        <dbReference type="ChEBI" id="CHEBI:57856"/>
        <dbReference type="ChEBI" id="CHEBI:59789"/>
        <dbReference type="ChEBI" id="CHEBI:65315"/>
        <dbReference type="ChEBI" id="CHEBI:74502"/>
        <dbReference type="EC" id="2.1.1.193"/>
    </reaction>
</comment>
<reference evidence="15" key="2">
    <citation type="submission" date="2020-09" db="EMBL/GenBank/DDBJ databases">
        <authorList>
            <person name="Sun Q."/>
            <person name="Kim S."/>
        </authorList>
    </citation>
    <scope>NUCLEOTIDE SEQUENCE</scope>
    <source>
        <strain evidence="15">KCTC 32513</strain>
    </source>
</reference>
<keyword evidence="9 12" id="KW-0949">S-adenosyl-L-methionine</keyword>
<dbReference type="GO" id="GO:0005737">
    <property type="term" value="C:cytoplasm"/>
    <property type="evidence" value="ECO:0007669"/>
    <property type="project" value="UniProtKB-SubCell"/>
</dbReference>
<evidence type="ECO:0000256" key="6">
    <source>
        <dbReference type="ARBA" id="ARBA00022552"/>
    </source>
</evidence>
<dbReference type="Pfam" id="PF04452">
    <property type="entry name" value="Methyltrans_RNA"/>
    <property type="match status" value="1"/>
</dbReference>
<evidence type="ECO:0000256" key="8">
    <source>
        <dbReference type="ARBA" id="ARBA00022679"/>
    </source>
</evidence>
<evidence type="ECO:0000259" key="14">
    <source>
        <dbReference type="Pfam" id="PF20260"/>
    </source>
</evidence>